<feature type="region of interest" description="Disordered" evidence="1">
    <location>
        <begin position="248"/>
        <end position="327"/>
    </location>
</feature>
<feature type="region of interest" description="Disordered" evidence="1">
    <location>
        <begin position="560"/>
        <end position="586"/>
    </location>
</feature>
<feature type="region of interest" description="Disordered" evidence="1">
    <location>
        <begin position="983"/>
        <end position="1035"/>
    </location>
</feature>
<feature type="compositionally biased region" description="Basic and acidic residues" evidence="1">
    <location>
        <begin position="663"/>
        <end position="679"/>
    </location>
</feature>
<dbReference type="AlphaFoldDB" id="A0A8J6ACV3"/>
<sequence length="1266" mass="132843">MVGTELRPEMQRAWKRLWTHTRCMHSAGWCVLQDEQLTPSCSPPWHHSAALGARTRLRKAELCQSLPRLLPPSQLQSGHTGLCSQTRRLSRLLTSVLGSRTQQALTWALGSRGQFPWPPRRRLAVWGLSAVQACAAAPALASSINSRGASTHQHTQGQMPPCARGPTLPCVPCRHVRCACLVAQGRCPRVSVRAPVCPAGPSTPFLLSSWFRRKLSGWGGGCAAPPSPPTSVTPGARCGWEGACLGAQGRSRPTQPQTRRAPAGGWALGKEEVGSVGSPCGHPSSRRLEAPAVASEAAGAGPRHPQTEGQSAPVSDPTGLEGPGAGWRAGVACRAETPSSTAQQSPWAAGEAGWVCRAPGVHGTSTAEPLSRAAWGSGRLGPPRGRGSSGAHPEPHTGRLGRGGRGAREEGCGPQAHPGLLPPRAPHDLEPSAAGSGRRSRGSQKPANLEWTVGPGKMGMGRQAGAPGGQGPWPGTASARWTDGRAGQLCADPAPTKPSRRPDVEDVSSVPTHSRPSDTQSAPPVPAATALLPRRPHARDGASLGSPVPEAQTAVNLPLAAPRPRGVQCGAQLPPGPGGWPPLQRVRLSSTGAQGLRGAAGDPSALTPPLCSGWETLGLHHLTWGGGDGPGGCWRPGLDPGREETSSEETGPCRRPVGSARPRVPEGRRAPRLSPEERPSPVGGDGPPSSSLAGHGTACSAFLPGRPGSHRRPRAQAHVRQAHTRHTQTRTPRPPRAPPALLPEDPGQPLALPRNVLRGLVPGRGLQGWGTGREAPAPQRKPGPASSPQRCVWAVPAPPEAAQASAGIPSPARLTRCGPMANSALNHSWPALSKLWLKRWAFKREGRGAWGRQQPAVMLLPMPQDGFPGRPGGSSEHLGLDLAALQGSEYLQDLGLAPPSHSHPGETTGQCAPQKEAGADSVFSRSARPQALLRRRSWERARSCSESWRRLSLDASAVSEGPCLPRTLASLALNLPEVSPQAWTRGRLSGEGTPAGCPGKEDRSPEGRGRSQSVPVSFGAISSPGFSPAAEAPAAQGLEPPELQCVEKDHVEPDHVLMVQQVLQELRQYHGARQRAHLSASPEGTHSSLTWFEFLSESEDGAGKNERGSDKGARMKRKLSCLRSRVTRQKEKGKSLGPVQDKAQEARERKECASGHQLLRGSLAGHSSCPLCDKSFLSSGKSAASSDPAAAASSPLRPRCCSSRPPALTPPQALATQGMGQGWSLRAGTTWLLRDPELPLRSLRGASCGLRIRGVSVHQGCYSPAG</sequence>
<evidence type="ECO:0000313" key="3">
    <source>
        <dbReference type="Proteomes" id="UP000700334"/>
    </source>
</evidence>
<feature type="region of interest" description="Disordered" evidence="1">
    <location>
        <begin position="632"/>
        <end position="789"/>
    </location>
</feature>
<evidence type="ECO:0000313" key="2">
    <source>
        <dbReference type="EMBL" id="KAG8519269.1"/>
    </source>
</evidence>
<organism evidence="2 3">
    <name type="scientific">Galemys pyrenaicus</name>
    <name type="common">Iberian desman</name>
    <name type="synonym">Pyrenean desman</name>
    <dbReference type="NCBI Taxonomy" id="202257"/>
    <lineage>
        <taxon>Eukaryota</taxon>
        <taxon>Metazoa</taxon>
        <taxon>Chordata</taxon>
        <taxon>Craniata</taxon>
        <taxon>Vertebrata</taxon>
        <taxon>Euteleostomi</taxon>
        <taxon>Mammalia</taxon>
        <taxon>Eutheria</taxon>
        <taxon>Laurasiatheria</taxon>
        <taxon>Eulipotyphla</taxon>
        <taxon>Talpidae</taxon>
        <taxon>Galemys</taxon>
    </lineage>
</organism>
<reference evidence="2" key="1">
    <citation type="journal article" date="2021" name="Evol. Appl.">
        <title>The genome of the Pyrenean desman and the effects of bottlenecks and inbreeding on the genomic landscape of an endangered species.</title>
        <authorList>
            <person name="Escoda L."/>
            <person name="Castresana J."/>
        </authorList>
    </citation>
    <scope>NUCLEOTIDE SEQUENCE</scope>
    <source>
        <strain evidence="2">IBE-C5619</strain>
    </source>
</reference>
<feature type="region of interest" description="Disordered" evidence="1">
    <location>
        <begin position="893"/>
        <end position="925"/>
    </location>
</feature>
<feature type="region of interest" description="Disordered" evidence="1">
    <location>
        <begin position="1099"/>
        <end position="1148"/>
    </location>
</feature>
<dbReference type="InterPro" id="IPR053089">
    <property type="entry name" value="Rho_GEF18"/>
</dbReference>
<feature type="compositionally biased region" description="Polar residues" evidence="1">
    <location>
        <begin position="509"/>
        <end position="521"/>
    </location>
</feature>
<feature type="region of interest" description="Disordered" evidence="1">
    <location>
        <begin position="1183"/>
        <end position="1209"/>
    </location>
</feature>
<keyword evidence="3" id="KW-1185">Reference proteome</keyword>
<accession>A0A8J6ACV3</accession>
<gene>
    <name evidence="2" type="ORF">J0S82_006095</name>
</gene>
<name>A0A8J6ACV3_GALPY</name>
<proteinExistence type="predicted"/>
<comment type="caution">
    <text evidence="2">The sequence shown here is derived from an EMBL/GenBank/DDBJ whole genome shotgun (WGS) entry which is preliminary data.</text>
</comment>
<feature type="compositionally biased region" description="Basic and acidic residues" evidence="1">
    <location>
        <begin position="999"/>
        <end position="1009"/>
    </location>
</feature>
<dbReference type="EMBL" id="JAGFMF010011614">
    <property type="protein sequence ID" value="KAG8519269.1"/>
    <property type="molecule type" value="Genomic_DNA"/>
</dbReference>
<dbReference type="PANTHER" id="PTHR47440">
    <property type="entry name" value="RIKEN CDNA A430078G23 GENE"/>
    <property type="match status" value="1"/>
</dbReference>
<feature type="compositionally biased region" description="Basic and acidic residues" evidence="1">
    <location>
        <begin position="1101"/>
        <end position="1113"/>
    </location>
</feature>
<feature type="region of interest" description="Disordered" evidence="1">
    <location>
        <begin position="364"/>
        <end position="527"/>
    </location>
</feature>
<feature type="compositionally biased region" description="Pro residues" evidence="1">
    <location>
        <begin position="732"/>
        <end position="741"/>
    </location>
</feature>
<dbReference type="OrthoDB" id="9666415at2759"/>
<dbReference type="PANTHER" id="PTHR47440:SF1">
    <property type="entry name" value="RHO_RAC GUANINE NUCLEOTIDE EXCHANGE FACTOR 18"/>
    <property type="match status" value="1"/>
</dbReference>
<feature type="compositionally biased region" description="Low complexity" evidence="1">
    <location>
        <begin position="376"/>
        <end position="390"/>
    </location>
</feature>
<feature type="compositionally biased region" description="Low complexity" evidence="1">
    <location>
        <begin position="290"/>
        <end position="302"/>
    </location>
</feature>
<protein>
    <submittedName>
        <fullName evidence="2">Rho guanine nucleotide exchange factor 18</fullName>
    </submittedName>
</protein>
<feature type="compositionally biased region" description="Basic residues" evidence="1">
    <location>
        <begin position="708"/>
        <end position="728"/>
    </location>
</feature>
<dbReference type="Proteomes" id="UP000700334">
    <property type="component" value="Unassembled WGS sequence"/>
</dbReference>
<evidence type="ECO:0000256" key="1">
    <source>
        <dbReference type="SAM" id="MobiDB-lite"/>
    </source>
</evidence>